<dbReference type="EMBL" id="QQWC01000002">
    <property type="protein sequence ID" value="REJ43478.1"/>
    <property type="molecule type" value="Genomic_DNA"/>
</dbReference>
<dbReference type="Proteomes" id="UP000256873">
    <property type="component" value="Unassembled WGS sequence"/>
</dbReference>
<name>A0A3E0L7M7_9CHRO</name>
<protein>
    <submittedName>
        <fullName evidence="1">Uncharacterized protein</fullName>
    </submittedName>
</protein>
<organism evidence="1 2">
    <name type="scientific">Microcystis flos-aquae TF09</name>
    <dbReference type="NCBI Taxonomy" id="2060473"/>
    <lineage>
        <taxon>Bacteria</taxon>
        <taxon>Bacillati</taxon>
        <taxon>Cyanobacteriota</taxon>
        <taxon>Cyanophyceae</taxon>
        <taxon>Oscillatoriophycideae</taxon>
        <taxon>Chroococcales</taxon>
        <taxon>Microcystaceae</taxon>
        <taxon>Microcystis</taxon>
    </lineage>
</organism>
<sequence length="101" mass="11262">MLDFAGTEKIPSYFFPIYPATIHRTSCKNQKLLLGLGVSSQEIVFIYSVSCSQEVYNTKSCLKGIGWWEVGETIHSLAVHHSIINSFGISLKIAKSQKPKN</sequence>
<evidence type="ECO:0000313" key="2">
    <source>
        <dbReference type="Proteomes" id="UP000256873"/>
    </source>
</evidence>
<evidence type="ECO:0000313" key="1">
    <source>
        <dbReference type="EMBL" id="REJ43478.1"/>
    </source>
</evidence>
<comment type="caution">
    <text evidence="1">The sequence shown here is derived from an EMBL/GenBank/DDBJ whole genome shotgun (WGS) entry which is preliminary data.</text>
</comment>
<gene>
    <name evidence="1" type="ORF">DWQ54_08545</name>
</gene>
<proteinExistence type="predicted"/>
<dbReference type="AlphaFoldDB" id="A0A3E0L7M7"/>
<accession>A0A3E0L7M7</accession>
<reference evidence="1 2" key="1">
    <citation type="submission" date="2017-10" db="EMBL/GenBank/DDBJ databases">
        <title>A large-scale comparative metagenomic study reveals the eutrophication-driven functional interactions in six Microcystis-epibionts communities.</title>
        <authorList>
            <person name="Li Q."/>
            <person name="Lin F."/>
        </authorList>
    </citation>
    <scope>NUCLEOTIDE SEQUENCE [LARGE SCALE GENOMIC DNA]</scope>
    <source>
        <strain evidence="1">TF09</strain>
    </source>
</reference>